<evidence type="ECO:0000313" key="2">
    <source>
        <dbReference type="EMBL" id="CAB9503261.1"/>
    </source>
</evidence>
<proteinExistence type="predicted"/>
<gene>
    <name evidence="2" type="ORF">SEMRO_160_G072270.1</name>
</gene>
<organism evidence="2 3">
    <name type="scientific">Seminavis robusta</name>
    <dbReference type="NCBI Taxonomy" id="568900"/>
    <lineage>
        <taxon>Eukaryota</taxon>
        <taxon>Sar</taxon>
        <taxon>Stramenopiles</taxon>
        <taxon>Ochrophyta</taxon>
        <taxon>Bacillariophyta</taxon>
        <taxon>Bacillariophyceae</taxon>
        <taxon>Bacillariophycidae</taxon>
        <taxon>Naviculales</taxon>
        <taxon>Naviculaceae</taxon>
        <taxon>Seminavis</taxon>
    </lineage>
</organism>
<dbReference type="Proteomes" id="UP001153069">
    <property type="component" value="Unassembled WGS sequence"/>
</dbReference>
<dbReference type="AlphaFoldDB" id="A0A9N8H6X4"/>
<dbReference type="EMBL" id="CAICTM010000159">
    <property type="protein sequence ID" value="CAB9503261.1"/>
    <property type="molecule type" value="Genomic_DNA"/>
</dbReference>
<sequence length="108" mass="11777">MKSVAFFFALLVAAANAFVIVPQTQQRVLFAAVDEEIDYDAPIERAFAVGNVVESEKVKLMGVEVPDFISRAFNLRTPSGGPSLPMDLDDECYLGKDGDAEDCVDFDP</sequence>
<comment type="caution">
    <text evidence="2">The sequence shown here is derived from an EMBL/GenBank/DDBJ whole genome shotgun (WGS) entry which is preliminary data.</text>
</comment>
<feature type="chain" id="PRO_5040513014" evidence="1">
    <location>
        <begin position="18"/>
        <end position="108"/>
    </location>
</feature>
<name>A0A9N8H6X4_9STRA</name>
<dbReference type="OrthoDB" id="52778at2759"/>
<feature type="signal peptide" evidence="1">
    <location>
        <begin position="1"/>
        <end position="17"/>
    </location>
</feature>
<keyword evidence="1" id="KW-0732">Signal</keyword>
<accession>A0A9N8H6X4</accession>
<evidence type="ECO:0000313" key="3">
    <source>
        <dbReference type="Proteomes" id="UP001153069"/>
    </source>
</evidence>
<protein>
    <submittedName>
        <fullName evidence="2">Uncharacterized protein</fullName>
    </submittedName>
</protein>
<reference evidence="2" key="1">
    <citation type="submission" date="2020-06" db="EMBL/GenBank/DDBJ databases">
        <authorList>
            <consortium name="Plant Systems Biology data submission"/>
        </authorList>
    </citation>
    <scope>NUCLEOTIDE SEQUENCE</scope>
    <source>
        <strain evidence="2">D6</strain>
    </source>
</reference>
<evidence type="ECO:0000256" key="1">
    <source>
        <dbReference type="SAM" id="SignalP"/>
    </source>
</evidence>
<keyword evidence="3" id="KW-1185">Reference proteome</keyword>